<name>A0A2S7X959_9GAMM</name>
<feature type="signal peptide" evidence="1">
    <location>
        <begin position="1"/>
        <end position="27"/>
    </location>
</feature>
<dbReference type="RefSeq" id="WP_105064072.1">
    <property type="nucleotide sequence ID" value="NZ_BSOU01000001.1"/>
</dbReference>
<dbReference type="AlphaFoldDB" id="A0A2S7X959"/>
<reference evidence="2" key="4">
    <citation type="submission" date="2023-01" db="EMBL/GenBank/DDBJ databases">
        <title>Draft genome sequence of Aliivibrio sifiae strain NBRC 105001.</title>
        <authorList>
            <person name="Sun Q."/>
            <person name="Mori K."/>
        </authorList>
    </citation>
    <scope>NUCLEOTIDE SEQUENCE</scope>
    <source>
        <strain evidence="2">NBRC 105001</strain>
    </source>
</reference>
<dbReference type="OrthoDB" id="5365644at2"/>
<proteinExistence type="predicted"/>
<dbReference type="EMBL" id="BSOU01000001">
    <property type="protein sequence ID" value="GLR73295.1"/>
    <property type="molecule type" value="Genomic_DNA"/>
</dbReference>
<protein>
    <submittedName>
        <fullName evidence="3">Uncharacterized protein</fullName>
    </submittedName>
</protein>
<evidence type="ECO:0000313" key="4">
    <source>
        <dbReference type="Proteomes" id="UP000239273"/>
    </source>
</evidence>
<dbReference type="Proteomes" id="UP001156660">
    <property type="component" value="Unassembled WGS sequence"/>
</dbReference>
<gene>
    <name evidence="3" type="ORF">BTO23_16405</name>
    <name evidence="2" type="ORF">GCM10007855_01680</name>
</gene>
<evidence type="ECO:0000313" key="5">
    <source>
        <dbReference type="Proteomes" id="UP001156660"/>
    </source>
</evidence>
<reference evidence="2" key="1">
    <citation type="journal article" date="2014" name="Int. J. Syst. Evol. Microbiol.">
        <title>Complete genome of a new Firmicutes species belonging to the dominant human colonic microbiota ('Ruminococcus bicirculans') reveals two chromosomes and a selective capacity to utilize plant glucans.</title>
        <authorList>
            <consortium name="NISC Comparative Sequencing Program"/>
            <person name="Wegmann U."/>
            <person name="Louis P."/>
            <person name="Goesmann A."/>
            <person name="Henrissat B."/>
            <person name="Duncan S.H."/>
            <person name="Flint H.J."/>
        </authorList>
    </citation>
    <scope>NUCLEOTIDE SEQUENCE</scope>
    <source>
        <strain evidence="2">NBRC 105001</strain>
    </source>
</reference>
<evidence type="ECO:0000313" key="3">
    <source>
        <dbReference type="EMBL" id="PQJ87676.1"/>
    </source>
</evidence>
<reference evidence="3 4" key="2">
    <citation type="submission" date="2016-12" db="EMBL/GenBank/DDBJ databases">
        <title>Diversity of luminous bacteria.</title>
        <authorList>
            <person name="Yoshizawa S."/>
            <person name="Kogure K."/>
        </authorList>
    </citation>
    <scope>NUCLEOTIDE SEQUENCE [LARGE SCALE GENOMIC DNA]</scope>
    <source>
        <strain evidence="3 4">NBRC 105001</strain>
    </source>
</reference>
<reference evidence="5" key="3">
    <citation type="journal article" date="2019" name="Int. J. Syst. Evol. Microbiol.">
        <title>The Global Catalogue of Microorganisms (GCM) 10K type strain sequencing project: providing services to taxonomists for standard genome sequencing and annotation.</title>
        <authorList>
            <consortium name="The Broad Institute Genomics Platform"/>
            <consortium name="The Broad Institute Genome Sequencing Center for Infectious Disease"/>
            <person name="Wu L."/>
            <person name="Ma J."/>
        </authorList>
    </citation>
    <scope>NUCLEOTIDE SEQUENCE [LARGE SCALE GENOMIC DNA]</scope>
    <source>
        <strain evidence="5">NBRC 105001</strain>
    </source>
</reference>
<accession>A0A2S7X959</accession>
<dbReference type="Proteomes" id="UP000239273">
    <property type="component" value="Unassembled WGS sequence"/>
</dbReference>
<dbReference type="EMBL" id="MSCP01000002">
    <property type="protein sequence ID" value="PQJ87676.1"/>
    <property type="molecule type" value="Genomic_DNA"/>
</dbReference>
<comment type="caution">
    <text evidence="3">The sequence shown here is derived from an EMBL/GenBank/DDBJ whole genome shotgun (WGS) entry which is preliminary data.</text>
</comment>
<evidence type="ECO:0000256" key="1">
    <source>
        <dbReference type="SAM" id="SignalP"/>
    </source>
</evidence>
<organism evidence="3 4">
    <name type="scientific">Aliivibrio sifiae</name>
    <dbReference type="NCBI Taxonomy" id="566293"/>
    <lineage>
        <taxon>Bacteria</taxon>
        <taxon>Pseudomonadati</taxon>
        <taxon>Pseudomonadota</taxon>
        <taxon>Gammaproteobacteria</taxon>
        <taxon>Vibrionales</taxon>
        <taxon>Vibrionaceae</taxon>
        <taxon>Aliivibrio</taxon>
    </lineage>
</organism>
<sequence>MNRYGRAVVRQLFVLFLSLLFNVSSYAYSYAAAGKEPVIEGREAILQALTIPDYAAVSTSVASLNDEFTYLKNEHQVDLLTPMLEAIDNKDAEKIETLMDSAVVEEIIRRLDGAENNLNDYQVAKVLVVKSKLFLDLLVPKMSSNQRQEANQAIQGALASIGNPGVFGVGKAPANPVEFSKQKALLLNAISDFK</sequence>
<keyword evidence="1" id="KW-0732">Signal</keyword>
<feature type="chain" id="PRO_5015580416" evidence="1">
    <location>
        <begin position="28"/>
        <end position="194"/>
    </location>
</feature>
<evidence type="ECO:0000313" key="2">
    <source>
        <dbReference type="EMBL" id="GLR73295.1"/>
    </source>
</evidence>
<keyword evidence="5" id="KW-1185">Reference proteome</keyword>